<dbReference type="PROSITE" id="PS51388">
    <property type="entry name" value="GED"/>
    <property type="match status" value="1"/>
</dbReference>
<dbReference type="SMART" id="SM00302">
    <property type="entry name" value="GED"/>
    <property type="match status" value="1"/>
</dbReference>
<dbReference type="InterPro" id="IPR027417">
    <property type="entry name" value="P-loop_NTPase"/>
</dbReference>
<dbReference type="PROSITE" id="PS00410">
    <property type="entry name" value="G_DYNAMIN_1"/>
    <property type="match status" value="1"/>
</dbReference>
<dbReference type="InterPro" id="IPR022812">
    <property type="entry name" value="Dynamin"/>
</dbReference>
<dbReference type="InterPro" id="IPR045063">
    <property type="entry name" value="Dynamin_N"/>
</dbReference>
<dbReference type="GO" id="GO:0016559">
    <property type="term" value="P:peroxisome fission"/>
    <property type="evidence" value="ECO:0007669"/>
    <property type="project" value="TreeGrafter"/>
</dbReference>
<reference evidence="6" key="1">
    <citation type="submission" date="2014-07" db="EMBL/GenBank/DDBJ databases">
        <authorList>
            <person name="Martin A.A"/>
            <person name="De Silva N."/>
        </authorList>
    </citation>
    <scope>NUCLEOTIDE SEQUENCE</scope>
</reference>
<dbReference type="SMART" id="SM00053">
    <property type="entry name" value="DYNc"/>
    <property type="match status" value="1"/>
</dbReference>
<dbReference type="GO" id="GO:0006897">
    <property type="term" value="P:endocytosis"/>
    <property type="evidence" value="ECO:0007669"/>
    <property type="project" value="TreeGrafter"/>
</dbReference>
<dbReference type="GO" id="GO:0005739">
    <property type="term" value="C:mitochondrion"/>
    <property type="evidence" value="ECO:0007669"/>
    <property type="project" value="TreeGrafter"/>
</dbReference>
<reference evidence="7" key="2">
    <citation type="submission" date="2015-08" db="UniProtKB">
        <authorList>
            <consortium name="WormBaseParasite"/>
        </authorList>
    </citation>
    <scope>IDENTIFICATION</scope>
</reference>
<dbReference type="Pfam" id="PF01031">
    <property type="entry name" value="Dynamin_M"/>
    <property type="match status" value="1"/>
</dbReference>
<evidence type="ECO:0000259" key="4">
    <source>
        <dbReference type="PROSITE" id="PS51388"/>
    </source>
</evidence>
<evidence type="ECO:0000256" key="2">
    <source>
        <dbReference type="ARBA" id="ARBA00023134"/>
    </source>
</evidence>
<dbReference type="InterPro" id="IPR003130">
    <property type="entry name" value="GED"/>
</dbReference>
<evidence type="ECO:0000313" key="7">
    <source>
        <dbReference type="WBParaSite" id="SVE_1902300.1"/>
    </source>
</evidence>
<dbReference type="InterPro" id="IPR001401">
    <property type="entry name" value="Dynamin_GTPase"/>
</dbReference>
<dbReference type="SUPFAM" id="SSF52540">
    <property type="entry name" value="P-loop containing nucleoside triphosphate hydrolases"/>
    <property type="match status" value="1"/>
</dbReference>
<dbReference type="Proteomes" id="UP000035680">
    <property type="component" value="Unassembled WGS sequence"/>
</dbReference>
<comment type="similarity">
    <text evidence="3">Belongs to the TRAFAC class dynamin-like GTPase superfamily. Dynamin/Fzo/YdjA family.</text>
</comment>
<dbReference type="PANTHER" id="PTHR11566">
    <property type="entry name" value="DYNAMIN"/>
    <property type="match status" value="1"/>
</dbReference>
<dbReference type="GO" id="GO:0005525">
    <property type="term" value="F:GTP binding"/>
    <property type="evidence" value="ECO:0007669"/>
    <property type="project" value="UniProtKB-KW"/>
</dbReference>
<dbReference type="AlphaFoldDB" id="A0A0K0G2S3"/>
<dbReference type="InterPro" id="IPR030381">
    <property type="entry name" value="G_DYNAMIN_dom"/>
</dbReference>
<dbReference type="Pfam" id="PF02212">
    <property type="entry name" value="GED"/>
    <property type="match status" value="1"/>
</dbReference>
<dbReference type="InterPro" id="IPR020850">
    <property type="entry name" value="GED_dom"/>
</dbReference>
<dbReference type="PRINTS" id="PR00195">
    <property type="entry name" value="DYNAMIN"/>
</dbReference>
<feature type="domain" description="GED" evidence="4">
    <location>
        <begin position="644"/>
        <end position="735"/>
    </location>
</feature>
<dbReference type="STRING" id="75913.A0A0K0G2S3"/>
<dbReference type="Gene3D" id="1.20.120.1240">
    <property type="entry name" value="Dynamin, middle domain"/>
    <property type="match status" value="2"/>
</dbReference>
<name>A0A0K0G2S3_STRVS</name>
<dbReference type="InterPro" id="IPR019762">
    <property type="entry name" value="Dynamin_GTPase_CS"/>
</dbReference>
<sequence length="736" mass="83062">MEELLPVINKLQSIVALTGAHHDIFQLPQIVVVGSQSSGKSSVLESIVGRDFLPRGSGIVTRRPLLLHLIHVSDEEVSRRRGNSSSTDDCDEEWAIFDHDDEKIYTDFNLVREEIIRETEKESGTNKGISDKPIGLKIYSPKVINLSLIDLPGLTKVAVGDQPENIEQQISELILKYISNPNALILAVSPANQDFANSDAIKYARTVDKEGTRTIAVLTKLDLMDNGTDASEVLMGKIVPIKLGIVGVVNRSQRDINNNKSIKESLKDEVEFLQKKYPTIVQKNGTVYLSKLLNKLLLGHIKKSLPQLKEKINMLTQQFQAEVFMMGEATIDKSGTLLNILTKFNSSYCAVIDGTFKNIETNELCGGARISYVFHEIFTKAIKSIEPSKDYSEEAILTAIRNARGIKTSLYVPEECFELLVKQQIKLLEEPSLNCVDLVHEELIRLIQNCGTEFQQEIYRFPVLGNNINNILRDLLKSRLEPTKKFIENLISIEIAYINTRNPEFEKVIKDGNIIYTMKENFKSRSRKNTVTGNTYGINNLQDISHQQPSSSTIKRGNLKSIFKKKDDPKALEGITSWFFGNNRNALEEPNITGQNFSSPCIDEVTSVNSETCDMATAPCFTPKQVTSDEKIESGLTDPEKSDCQCILKLTREYFNITRNRILDTVPKAIMHFLVNEVRANLHNELVRNLYDKSKIDELLIENDEIERRRQHSIATLDILKKAAKILSEVKETVIF</sequence>
<dbReference type="GO" id="GO:0048312">
    <property type="term" value="P:intracellular distribution of mitochondria"/>
    <property type="evidence" value="ECO:0007669"/>
    <property type="project" value="TreeGrafter"/>
</dbReference>
<keyword evidence="2 3" id="KW-0342">GTP-binding</keyword>
<evidence type="ECO:0000259" key="5">
    <source>
        <dbReference type="PROSITE" id="PS51718"/>
    </source>
</evidence>
<dbReference type="GO" id="GO:0005874">
    <property type="term" value="C:microtubule"/>
    <property type="evidence" value="ECO:0007669"/>
    <property type="project" value="TreeGrafter"/>
</dbReference>
<protein>
    <submittedName>
        <fullName evidence="7">Dynamin-1-like protein (inferred by orthology to a human protein)</fullName>
    </submittedName>
</protein>
<accession>A0A0K0G2S3</accession>
<evidence type="ECO:0000313" key="6">
    <source>
        <dbReference type="Proteomes" id="UP000035680"/>
    </source>
</evidence>
<dbReference type="GO" id="GO:0000266">
    <property type="term" value="P:mitochondrial fission"/>
    <property type="evidence" value="ECO:0007669"/>
    <property type="project" value="TreeGrafter"/>
</dbReference>
<dbReference type="Pfam" id="PF00350">
    <property type="entry name" value="Dynamin_N"/>
    <property type="match status" value="1"/>
</dbReference>
<dbReference type="CDD" id="cd08771">
    <property type="entry name" value="DLP_1"/>
    <property type="match status" value="1"/>
</dbReference>
<dbReference type="GO" id="GO:0008017">
    <property type="term" value="F:microtubule binding"/>
    <property type="evidence" value="ECO:0007669"/>
    <property type="project" value="TreeGrafter"/>
</dbReference>
<proteinExistence type="inferred from homology"/>
<keyword evidence="1 3" id="KW-0547">Nucleotide-binding</keyword>
<evidence type="ECO:0000256" key="1">
    <source>
        <dbReference type="ARBA" id="ARBA00022741"/>
    </source>
</evidence>
<dbReference type="PANTHER" id="PTHR11566:SF21">
    <property type="entry name" value="DYNAMIN RELATED PROTEIN 1, ISOFORM A"/>
    <property type="match status" value="1"/>
</dbReference>
<organism evidence="6 7">
    <name type="scientific">Strongyloides venezuelensis</name>
    <name type="common">Threadworm</name>
    <dbReference type="NCBI Taxonomy" id="75913"/>
    <lineage>
        <taxon>Eukaryota</taxon>
        <taxon>Metazoa</taxon>
        <taxon>Ecdysozoa</taxon>
        <taxon>Nematoda</taxon>
        <taxon>Chromadorea</taxon>
        <taxon>Rhabditida</taxon>
        <taxon>Tylenchina</taxon>
        <taxon>Panagrolaimomorpha</taxon>
        <taxon>Strongyloidoidea</taxon>
        <taxon>Strongyloididae</taxon>
        <taxon>Strongyloides</taxon>
    </lineage>
</organism>
<dbReference type="PROSITE" id="PS51718">
    <property type="entry name" value="G_DYNAMIN_2"/>
    <property type="match status" value="1"/>
</dbReference>
<evidence type="ECO:0000256" key="3">
    <source>
        <dbReference type="RuleBase" id="RU003932"/>
    </source>
</evidence>
<dbReference type="GO" id="GO:0016020">
    <property type="term" value="C:membrane"/>
    <property type="evidence" value="ECO:0007669"/>
    <property type="project" value="TreeGrafter"/>
</dbReference>
<dbReference type="GO" id="GO:0003924">
    <property type="term" value="F:GTPase activity"/>
    <property type="evidence" value="ECO:0007669"/>
    <property type="project" value="InterPro"/>
</dbReference>
<dbReference type="WBParaSite" id="SVE_1902300.1">
    <property type="protein sequence ID" value="SVE_1902300.1"/>
    <property type="gene ID" value="SVE_1902300"/>
</dbReference>
<dbReference type="InterPro" id="IPR000375">
    <property type="entry name" value="Dynamin_stalk"/>
</dbReference>
<dbReference type="Gene3D" id="3.40.50.300">
    <property type="entry name" value="P-loop containing nucleotide triphosphate hydrolases"/>
    <property type="match status" value="1"/>
</dbReference>
<feature type="domain" description="Dynamin-type G" evidence="5">
    <location>
        <begin position="24"/>
        <end position="306"/>
    </location>
</feature>
<keyword evidence="6" id="KW-1185">Reference proteome</keyword>